<evidence type="ECO:0000313" key="3">
    <source>
        <dbReference type="Proteomes" id="UP001294444"/>
    </source>
</evidence>
<dbReference type="Proteomes" id="UP001294444">
    <property type="component" value="Unassembled WGS sequence"/>
</dbReference>
<keyword evidence="3" id="KW-1185">Reference proteome</keyword>
<dbReference type="InterPro" id="IPR008551">
    <property type="entry name" value="TANGO2"/>
</dbReference>
<dbReference type="GO" id="GO:0007030">
    <property type="term" value="P:Golgi organization"/>
    <property type="evidence" value="ECO:0007669"/>
    <property type="project" value="TreeGrafter"/>
</dbReference>
<feature type="region of interest" description="Disordered" evidence="1">
    <location>
        <begin position="218"/>
        <end position="244"/>
    </location>
</feature>
<protein>
    <recommendedName>
        <fullName evidence="4">DUF833-domain-containing protein</fullName>
    </recommendedName>
</protein>
<comment type="caution">
    <text evidence="2">The sequence shown here is derived from an EMBL/GenBank/DDBJ whole genome shotgun (WGS) entry which is preliminary data.</text>
</comment>
<name>A0AAJ4XSD3_9BASI</name>
<accession>A0AAJ4XSD3</accession>
<gene>
    <name evidence="2" type="ORF">MEPE_05676</name>
</gene>
<dbReference type="EMBL" id="OAPG01000017">
    <property type="protein sequence ID" value="SNX86967.1"/>
    <property type="molecule type" value="Genomic_DNA"/>
</dbReference>
<dbReference type="GO" id="GO:0009306">
    <property type="term" value="P:protein secretion"/>
    <property type="evidence" value="ECO:0007669"/>
    <property type="project" value="TreeGrafter"/>
</dbReference>
<evidence type="ECO:0000313" key="2">
    <source>
        <dbReference type="EMBL" id="SNX86967.1"/>
    </source>
</evidence>
<proteinExistence type="predicted"/>
<evidence type="ECO:0000256" key="1">
    <source>
        <dbReference type="SAM" id="MobiDB-lite"/>
    </source>
</evidence>
<dbReference type="Pfam" id="PF05742">
    <property type="entry name" value="TANGO2"/>
    <property type="match status" value="2"/>
</dbReference>
<dbReference type="PANTHER" id="PTHR17985:SF8">
    <property type="entry name" value="TRANSPORT AND GOLGI ORGANIZATION PROTEIN 2 HOMOLOG"/>
    <property type="match status" value="1"/>
</dbReference>
<reference evidence="2" key="1">
    <citation type="submission" date="2023-10" db="EMBL/GenBank/DDBJ databases">
        <authorList>
            <person name="Guldener U."/>
        </authorList>
    </citation>
    <scope>NUCLEOTIDE SEQUENCE</scope>
    <source>
        <strain evidence="2">Mp4</strain>
    </source>
</reference>
<sequence length="420" mass="46194">MCVIFWTTTDPHYDLVIASNRDEFVSRPTLPACWHDFSSASKSCSSSNNSTSESWVSSSKGVKTDEYRILSARDATGGGTWLGVTRNGSFATLTNFTENAPPCALPPGLDAYESRGALVRDWLISQSKQKKHGGVQQVKAQVEEYLKQVGKKGEIYPGFNLLVGSISSFKGEGSVVGYVTNRNGDGSLAKDSVPQIFLPNNIKSKKNEDNRDKEEHLGFVSNKTASNPTLPPKPSRVAETSEPVAGAGAEEKVFVPGGMSNSILSEPWFKVTSGTQTFLDVLSSYSHNQTHFTDDTPSTSSLSCSKIEQELVEKLFDVLWTCSNPAPTKRFELRNSVLIRPLQFNLMEQGEKKLADWYATRTSTVILIRKDGKATLVERDTFQQRNNANGNKVVLMNGPEESGAKRGRNGGQRVYTWNLE</sequence>
<dbReference type="GO" id="GO:0005794">
    <property type="term" value="C:Golgi apparatus"/>
    <property type="evidence" value="ECO:0007669"/>
    <property type="project" value="TreeGrafter"/>
</dbReference>
<dbReference type="PANTHER" id="PTHR17985">
    <property type="entry name" value="SER/THR-RICH PROTEIN T10 IN DGCR REGION"/>
    <property type="match status" value="1"/>
</dbReference>
<dbReference type="AlphaFoldDB" id="A0AAJ4XSD3"/>
<evidence type="ECO:0008006" key="4">
    <source>
        <dbReference type="Google" id="ProtNLM"/>
    </source>
</evidence>
<organism evidence="2 3">
    <name type="scientific">Melanopsichium pennsylvanicum</name>
    <dbReference type="NCBI Taxonomy" id="63383"/>
    <lineage>
        <taxon>Eukaryota</taxon>
        <taxon>Fungi</taxon>
        <taxon>Dikarya</taxon>
        <taxon>Basidiomycota</taxon>
        <taxon>Ustilaginomycotina</taxon>
        <taxon>Ustilaginomycetes</taxon>
        <taxon>Ustilaginales</taxon>
        <taxon>Ustilaginaceae</taxon>
        <taxon>Melanopsichium</taxon>
    </lineage>
</organism>